<feature type="domain" description="Sushi" evidence="5">
    <location>
        <begin position="1"/>
        <end position="38"/>
    </location>
</feature>
<dbReference type="OMA" id="CREGYRM"/>
<keyword evidence="2" id="KW-0677">Repeat</keyword>
<dbReference type="AlphaFoldDB" id="H2YG17"/>
<sequence length="256" mass="28510">YGSTVRYTCTDGYRLVGQRDVRCVGENTWSADPPVCEKMKCLQRNVANAQASPNLERHDFGSTVRYTCIDGYRLVGQRDVRCVGENTWSADPPICESNSILHCPKHICTPNNLCISATLQTPYYICTQSSLDKSPPIVLGMNCTGRDIPNARASPNFGRHDFGSTVRYTCADGYRLVGERDIRCVGENTWSSDPPICKRSNCTGRDIPNARASPNFERHDFGSTVRYTCADGYRLVGEREAKCVEENTWSADPPIC</sequence>
<dbReference type="PANTHER" id="PTHR45656:SF4">
    <property type="entry name" value="PROTEIN CBR-CLEC-78"/>
    <property type="match status" value="1"/>
</dbReference>
<keyword evidence="3 4" id="KW-1015">Disulfide bond</keyword>
<evidence type="ECO:0000256" key="3">
    <source>
        <dbReference type="ARBA" id="ARBA00023157"/>
    </source>
</evidence>
<dbReference type="Pfam" id="PF00084">
    <property type="entry name" value="Sushi"/>
    <property type="match status" value="4"/>
</dbReference>
<feature type="domain" description="Sushi" evidence="5">
    <location>
        <begin position="141"/>
        <end position="199"/>
    </location>
</feature>
<evidence type="ECO:0000256" key="1">
    <source>
        <dbReference type="ARBA" id="ARBA00022729"/>
    </source>
</evidence>
<evidence type="ECO:0000256" key="2">
    <source>
        <dbReference type="ARBA" id="ARBA00022737"/>
    </source>
</evidence>
<dbReference type="InterPro" id="IPR035976">
    <property type="entry name" value="Sushi/SCR/CCP_sf"/>
</dbReference>
<dbReference type="STRING" id="51511.ENSCSAVP00000004265"/>
<accession>H2YG17</accession>
<dbReference type="Gene3D" id="2.10.70.10">
    <property type="entry name" value="Complement Module, domain 1"/>
    <property type="match status" value="4"/>
</dbReference>
<feature type="domain" description="Sushi" evidence="5">
    <location>
        <begin position="200"/>
        <end position="256"/>
    </location>
</feature>
<dbReference type="HOGENOM" id="CLU_020107_5_1_1"/>
<evidence type="ECO:0000259" key="5">
    <source>
        <dbReference type="PROSITE" id="PS50923"/>
    </source>
</evidence>
<organism evidence="6 7">
    <name type="scientific">Ciona savignyi</name>
    <name type="common">Pacific transparent sea squirt</name>
    <dbReference type="NCBI Taxonomy" id="51511"/>
    <lineage>
        <taxon>Eukaryota</taxon>
        <taxon>Metazoa</taxon>
        <taxon>Chordata</taxon>
        <taxon>Tunicata</taxon>
        <taxon>Ascidiacea</taxon>
        <taxon>Phlebobranchia</taxon>
        <taxon>Cionidae</taxon>
        <taxon>Ciona</taxon>
    </lineage>
</organism>
<dbReference type="eggNOG" id="KOG4297">
    <property type="taxonomic scope" value="Eukaryota"/>
</dbReference>
<feature type="disulfide bond" evidence="4">
    <location>
        <begin position="229"/>
        <end position="256"/>
    </location>
</feature>
<reference evidence="6" key="2">
    <citation type="submission" date="2025-08" db="UniProtKB">
        <authorList>
            <consortium name="Ensembl"/>
        </authorList>
    </citation>
    <scope>IDENTIFICATION</scope>
</reference>
<dbReference type="GeneTree" id="ENSGT00940000161110"/>
<reference evidence="7" key="1">
    <citation type="submission" date="2003-08" db="EMBL/GenBank/DDBJ databases">
        <authorList>
            <person name="Birren B."/>
            <person name="Nusbaum C."/>
            <person name="Abebe A."/>
            <person name="Abouelleil A."/>
            <person name="Adekoya E."/>
            <person name="Ait-zahra M."/>
            <person name="Allen N."/>
            <person name="Allen T."/>
            <person name="An P."/>
            <person name="Anderson M."/>
            <person name="Anderson S."/>
            <person name="Arachchi H."/>
            <person name="Armbruster J."/>
            <person name="Bachantsang P."/>
            <person name="Baldwin J."/>
            <person name="Barry A."/>
            <person name="Bayul T."/>
            <person name="Blitshsteyn B."/>
            <person name="Bloom T."/>
            <person name="Blye J."/>
            <person name="Boguslavskiy L."/>
            <person name="Borowsky M."/>
            <person name="Boukhgalter B."/>
            <person name="Brunache A."/>
            <person name="Butler J."/>
            <person name="Calixte N."/>
            <person name="Calvo S."/>
            <person name="Camarata J."/>
            <person name="Campo K."/>
            <person name="Chang J."/>
            <person name="Cheshatsang Y."/>
            <person name="Citroen M."/>
            <person name="Collymore A."/>
            <person name="Considine T."/>
            <person name="Cook A."/>
            <person name="Cooke P."/>
            <person name="Corum B."/>
            <person name="Cuomo C."/>
            <person name="David R."/>
            <person name="Dawoe T."/>
            <person name="Degray S."/>
            <person name="Dodge S."/>
            <person name="Dooley K."/>
            <person name="Dorje P."/>
            <person name="Dorjee K."/>
            <person name="Dorris L."/>
            <person name="Duffey N."/>
            <person name="Dupes A."/>
            <person name="Elkins T."/>
            <person name="Engels R."/>
            <person name="Erickson J."/>
            <person name="Farina A."/>
            <person name="Faro S."/>
            <person name="Ferreira P."/>
            <person name="Fischer H."/>
            <person name="Fitzgerald M."/>
            <person name="Foley K."/>
            <person name="Gage D."/>
            <person name="Galagan J."/>
            <person name="Gearin G."/>
            <person name="Gnerre S."/>
            <person name="Gnirke A."/>
            <person name="Goyette A."/>
            <person name="Graham J."/>
            <person name="Grandbois E."/>
            <person name="Gyaltsen K."/>
            <person name="Hafez N."/>
            <person name="Hagopian D."/>
            <person name="Hagos B."/>
            <person name="Hall J."/>
            <person name="Hatcher B."/>
            <person name="Heller A."/>
            <person name="Higgins H."/>
            <person name="Honan T."/>
            <person name="Horn A."/>
            <person name="Houde N."/>
            <person name="Hughes L."/>
            <person name="Hulme W."/>
            <person name="Husby E."/>
            <person name="Iliev I."/>
            <person name="Jaffe D."/>
            <person name="Jones C."/>
            <person name="Kamal M."/>
            <person name="Kamat A."/>
            <person name="Kamvysselis M."/>
            <person name="Karlsson E."/>
            <person name="Kells C."/>
            <person name="Kieu A."/>
            <person name="Kisner P."/>
            <person name="Kodira C."/>
            <person name="Kulbokas E."/>
            <person name="Labutti K."/>
            <person name="Lama D."/>
            <person name="Landers T."/>
            <person name="Leger J."/>
            <person name="Levine S."/>
            <person name="Lewis D."/>
            <person name="Lewis T."/>
            <person name="Lindblad-toh K."/>
            <person name="Liu X."/>
            <person name="Lokyitsang T."/>
            <person name="Lokyitsang Y."/>
            <person name="Lucien O."/>
            <person name="Lui A."/>
            <person name="Ma L.J."/>
            <person name="Mabbitt R."/>
            <person name="Macdonald J."/>
            <person name="Maclean C."/>
            <person name="Major J."/>
            <person name="Manning J."/>
            <person name="Marabella R."/>
            <person name="Maru K."/>
            <person name="Matthews C."/>
            <person name="Mauceli E."/>
            <person name="Mccarthy M."/>
            <person name="Mcdonough S."/>
            <person name="Mcghee T."/>
            <person name="Meldrim J."/>
            <person name="Meneus L."/>
            <person name="Mesirov J."/>
            <person name="Mihalev A."/>
            <person name="Mihova T."/>
            <person name="Mikkelsen T."/>
            <person name="Mlenga V."/>
            <person name="Moru K."/>
            <person name="Mozes J."/>
            <person name="Mulrain L."/>
            <person name="Munson G."/>
            <person name="Naylor J."/>
            <person name="Newes C."/>
            <person name="Nguyen C."/>
            <person name="Nguyen N."/>
            <person name="Nguyen T."/>
            <person name="Nicol R."/>
            <person name="Nielsen C."/>
            <person name="Nizzari M."/>
            <person name="Norbu C."/>
            <person name="Norbu N."/>
            <person name="O'donnell P."/>
            <person name="Okoawo O."/>
            <person name="O'leary S."/>
            <person name="Omotosho B."/>
            <person name="O'neill K."/>
            <person name="Osman S."/>
            <person name="Parker S."/>
            <person name="Perrin D."/>
            <person name="Phunkhang P."/>
            <person name="Piqani B."/>
            <person name="Purcell S."/>
            <person name="Rachupka T."/>
            <person name="Ramasamy U."/>
            <person name="Rameau R."/>
            <person name="Ray V."/>
            <person name="Raymond C."/>
            <person name="Retta R."/>
            <person name="Richardson S."/>
            <person name="Rise C."/>
            <person name="Rodriguez J."/>
            <person name="Rogers J."/>
            <person name="Rogov P."/>
            <person name="Rutman M."/>
            <person name="Schupbach R."/>
            <person name="Seaman C."/>
            <person name="Settipalli S."/>
            <person name="Sharpe T."/>
            <person name="Sheridan J."/>
            <person name="Sherpa N."/>
            <person name="Shi J."/>
            <person name="Smirnov S."/>
            <person name="Smith C."/>
            <person name="Sougnez C."/>
            <person name="Spencer B."/>
            <person name="Stalker J."/>
            <person name="Stange-thomann N."/>
            <person name="Stavropoulos S."/>
            <person name="Stetson K."/>
            <person name="Stone C."/>
            <person name="Stone S."/>
            <person name="Stubbs M."/>
            <person name="Talamas J."/>
            <person name="Tchuinga P."/>
            <person name="Tenzing P."/>
            <person name="Tesfaye S."/>
            <person name="Theodore J."/>
            <person name="Thoulutsang Y."/>
            <person name="Topham K."/>
            <person name="Towey S."/>
            <person name="Tsamla T."/>
            <person name="Tsomo N."/>
            <person name="Vallee D."/>
            <person name="Vassiliev H."/>
            <person name="Venkataraman V."/>
            <person name="Vinson J."/>
            <person name="Vo A."/>
            <person name="Wade C."/>
            <person name="Wang S."/>
            <person name="Wangchuk T."/>
            <person name="Wangdi T."/>
            <person name="Whittaker C."/>
            <person name="Wilkinson J."/>
            <person name="Wu Y."/>
            <person name="Wyman D."/>
            <person name="Yadav S."/>
            <person name="Yang S."/>
            <person name="Yang X."/>
            <person name="Yeager S."/>
            <person name="Yee E."/>
            <person name="Young G."/>
            <person name="Zainoun J."/>
            <person name="Zembeck L."/>
            <person name="Zimmer A."/>
            <person name="Zody M."/>
            <person name="Lander E."/>
        </authorList>
    </citation>
    <scope>NUCLEOTIDE SEQUENCE [LARGE SCALE GENOMIC DNA]</scope>
</reference>
<feature type="disulfide bond" evidence="4">
    <location>
        <begin position="9"/>
        <end position="36"/>
    </location>
</feature>
<evidence type="ECO:0000313" key="7">
    <source>
        <dbReference type="Proteomes" id="UP000007875"/>
    </source>
</evidence>
<proteinExistence type="predicted"/>
<dbReference type="Ensembl" id="ENSCSAVT00000004328.1">
    <property type="protein sequence ID" value="ENSCSAVP00000004265.1"/>
    <property type="gene ID" value="ENSCSAVG00000002520.1"/>
</dbReference>
<dbReference type="InterPro" id="IPR000436">
    <property type="entry name" value="Sushi_SCR_CCP_dom"/>
</dbReference>
<dbReference type="SUPFAM" id="SSF57535">
    <property type="entry name" value="Complement control module/SCR domain"/>
    <property type="match status" value="4"/>
</dbReference>
<name>H2YG17_CIOSA</name>
<comment type="caution">
    <text evidence="4">Lacks conserved residue(s) required for the propagation of feature annotation.</text>
</comment>
<feature type="disulfide bond" evidence="4">
    <location>
        <begin position="170"/>
        <end position="197"/>
    </location>
</feature>
<evidence type="ECO:0000256" key="4">
    <source>
        <dbReference type="PROSITE-ProRule" id="PRU00302"/>
    </source>
</evidence>
<dbReference type="InterPro" id="IPR051277">
    <property type="entry name" value="SEZ6_CSMD_C4BPB_Regulators"/>
</dbReference>
<dbReference type="SMART" id="SM00032">
    <property type="entry name" value="CCP"/>
    <property type="match status" value="4"/>
</dbReference>
<dbReference type="CDD" id="cd00033">
    <property type="entry name" value="CCP"/>
    <property type="match status" value="4"/>
</dbReference>
<dbReference type="PANTHER" id="PTHR45656">
    <property type="entry name" value="PROTEIN CBR-CLEC-78"/>
    <property type="match status" value="1"/>
</dbReference>
<keyword evidence="7" id="KW-1185">Reference proteome</keyword>
<protein>
    <recommendedName>
        <fullName evidence="5">Sushi domain-containing protein</fullName>
    </recommendedName>
</protein>
<reference evidence="6" key="3">
    <citation type="submission" date="2025-09" db="UniProtKB">
        <authorList>
            <consortium name="Ensembl"/>
        </authorList>
    </citation>
    <scope>IDENTIFICATION</scope>
</reference>
<dbReference type="InParanoid" id="H2YG17"/>
<dbReference type="PROSITE" id="PS50923">
    <property type="entry name" value="SUSHI"/>
    <property type="match status" value="4"/>
</dbReference>
<keyword evidence="1" id="KW-0732">Signal</keyword>
<evidence type="ECO:0000313" key="6">
    <source>
        <dbReference type="Ensembl" id="ENSCSAVP00000004265.1"/>
    </source>
</evidence>
<feature type="domain" description="Sushi" evidence="5">
    <location>
        <begin position="39"/>
        <end position="97"/>
    </location>
</feature>
<keyword evidence="4" id="KW-0768">Sushi</keyword>
<dbReference type="Proteomes" id="UP000007875">
    <property type="component" value="Unassembled WGS sequence"/>
</dbReference>
<feature type="disulfide bond" evidence="4">
    <location>
        <begin position="68"/>
        <end position="95"/>
    </location>
</feature>